<sequence>MVKAGPVVLPGAATAAQAFGRIVQASIRQFRLNEALLQAGRNPAALHQARVALRRLRSAFATFKPIVAGATQAHLAAELRWLAGELGDARNLDVLLDRVGPGGLHDRLAAARDAAYARVEQVLGSPRVRTLMLDLAAWTFAGDWTRVPALAPDRDEPVREAAGRALDRFHRKVMKGGRHLESVDDEARHQLRKDAKKLRYASDFFASVFGRKRERRRYRKFVAALEALQDQLGALNDLATAPQLLATLGIAPDATPLAKGGHGAKLLKQAARAHAELHERKRYWR</sequence>
<dbReference type="PANTHER" id="PTHR39339">
    <property type="entry name" value="SLR1444 PROTEIN"/>
    <property type="match status" value="1"/>
</dbReference>
<proteinExistence type="predicted"/>
<keyword evidence="3" id="KW-1185">Reference proteome</keyword>
<dbReference type="InterPro" id="IPR038186">
    <property type="entry name" value="CHAD_dom_sf"/>
</dbReference>
<dbReference type="Proteomes" id="UP001058533">
    <property type="component" value="Chromosome"/>
</dbReference>
<accession>A0ABY5LEE5</accession>
<evidence type="ECO:0000259" key="1">
    <source>
        <dbReference type="PROSITE" id="PS51708"/>
    </source>
</evidence>
<evidence type="ECO:0000313" key="3">
    <source>
        <dbReference type="Proteomes" id="UP001058533"/>
    </source>
</evidence>
<gene>
    <name evidence="2" type="ORF">NMP03_02675</name>
</gene>
<protein>
    <submittedName>
        <fullName evidence="2">CHAD domain-containing protein</fullName>
    </submittedName>
</protein>
<dbReference type="SMART" id="SM00880">
    <property type="entry name" value="CHAD"/>
    <property type="match status" value="1"/>
</dbReference>
<organism evidence="2 3">
    <name type="scientific">Sphingomonas qomolangmaensis</name>
    <dbReference type="NCBI Taxonomy" id="2918765"/>
    <lineage>
        <taxon>Bacteria</taxon>
        <taxon>Pseudomonadati</taxon>
        <taxon>Pseudomonadota</taxon>
        <taxon>Alphaproteobacteria</taxon>
        <taxon>Sphingomonadales</taxon>
        <taxon>Sphingomonadaceae</taxon>
        <taxon>Sphingomonas</taxon>
    </lineage>
</organism>
<dbReference type="Pfam" id="PF05235">
    <property type="entry name" value="CHAD"/>
    <property type="match status" value="1"/>
</dbReference>
<dbReference type="RefSeq" id="WP_256507986.1">
    <property type="nucleotide sequence ID" value="NZ_CP101740.1"/>
</dbReference>
<reference evidence="2" key="1">
    <citation type="submission" date="2022-07" db="EMBL/GenBank/DDBJ databases">
        <title>Sphingomonas sp. nov., a novel bacterium isolated from the north slope of the Mount Everest.</title>
        <authorList>
            <person name="Cui X."/>
            <person name="Liu Y."/>
        </authorList>
    </citation>
    <scope>NUCLEOTIDE SEQUENCE</scope>
    <source>
        <strain evidence="2">S5-59</strain>
    </source>
</reference>
<dbReference type="Gene3D" id="1.40.20.10">
    <property type="entry name" value="CHAD domain"/>
    <property type="match status" value="1"/>
</dbReference>
<name>A0ABY5LEE5_9SPHN</name>
<feature type="domain" description="CHAD" evidence="1">
    <location>
        <begin position="12"/>
        <end position="285"/>
    </location>
</feature>
<dbReference type="PANTHER" id="PTHR39339:SF1">
    <property type="entry name" value="CHAD DOMAIN-CONTAINING PROTEIN"/>
    <property type="match status" value="1"/>
</dbReference>
<dbReference type="EMBL" id="CP101740">
    <property type="protein sequence ID" value="UUL84154.1"/>
    <property type="molecule type" value="Genomic_DNA"/>
</dbReference>
<evidence type="ECO:0000313" key="2">
    <source>
        <dbReference type="EMBL" id="UUL84154.1"/>
    </source>
</evidence>
<dbReference type="InterPro" id="IPR007899">
    <property type="entry name" value="CHAD_dom"/>
</dbReference>
<dbReference type="PROSITE" id="PS51708">
    <property type="entry name" value="CHAD"/>
    <property type="match status" value="1"/>
</dbReference>